<protein>
    <submittedName>
        <fullName evidence="2">Uncharacterized protein</fullName>
    </submittedName>
</protein>
<feature type="region of interest" description="Disordered" evidence="1">
    <location>
        <begin position="62"/>
        <end position="88"/>
    </location>
</feature>
<reference evidence="2 3" key="1">
    <citation type="submission" date="2024-09" db="EMBL/GenBank/DDBJ databases">
        <authorList>
            <person name="Lee S.D."/>
        </authorList>
    </citation>
    <scope>NUCLEOTIDE SEQUENCE [LARGE SCALE GENOMIC DNA]</scope>
    <source>
        <strain evidence="2 3">N1-5</strain>
    </source>
</reference>
<keyword evidence="3" id="KW-1185">Reference proteome</keyword>
<organism evidence="2 3">
    <name type="scientific">Streptacidiphilus cavernicola</name>
    <dbReference type="NCBI Taxonomy" id="3342716"/>
    <lineage>
        <taxon>Bacteria</taxon>
        <taxon>Bacillati</taxon>
        <taxon>Actinomycetota</taxon>
        <taxon>Actinomycetes</taxon>
        <taxon>Kitasatosporales</taxon>
        <taxon>Streptomycetaceae</taxon>
        <taxon>Streptacidiphilus</taxon>
    </lineage>
</organism>
<sequence length="88" mass="9399">MPSDTSEAIPLLAQIHLRAREHKQELWDLAVRAFRAGAAPSSIAQVMGLREGEVSQLEQMLSGASADSGTMNDTVSVSHWDPPASQAS</sequence>
<proteinExistence type="predicted"/>
<dbReference type="Proteomes" id="UP001592528">
    <property type="component" value="Unassembled WGS sequence"/>
</dbReference>
<evidence type="ECO:0000313" key="2">
    <source>
        <dbReference type="EMBL" id="MFC1400046.1"/>
    </source>
</evidence>
<dbReference type="RefSeq" id="WP_030250730.1">
    <property type="nucleotide sequence ID" value="NZ_JBHEZZ010000001.1"/>
</dbReference>
<evidence type="ECO:0000313" key="3">
    <source>
        <dbReference type="Proteomes" id="UP001592528"/>
    </source>
</evidence>
<name>A0ABV6UF16_9ACTN</name>
<feature type="compositionally biased region" description="Polar residues" evidence="1">
    <location>
        <begin position="65"/>
        <end position="77"/>
    </location>
</feature>
<comment type="caution">
    <text evidence="2">The sequence shown here is derived from an EMBL/GenBank/DDBJ whole genome shotgun (WGS) entry which is preliminary data.</text>
</comment>
<accession>A0ABV6UF16</accession>
<gene>
    <name evidence="2" type="ORF">ACEZDJ_01940</name>
</gene>
<dbReference type="EMBL" id="JBHEZZ010000001">
    <property type="protein sequence ID" value="MFC1400046.1"/>
    <property type="molecule type" value="Genomic_DNA"/>
</dbReference>
<evidence type="ECO:0000256" key="1">
    <source>
        <dbReference type="SAM" id="MobiDB-lite"/>
    </source>
</evidence>